<reference evidence="2" key="1">
    <citation type="submission" date="2019-03" db="EMBL/GenBank/DDBJ databases">
        <title>WGS assembly of Setaria viridis.</title>
        <authorList>
            <person name="Huang P."/>
            <person name="Jenkins J."/>
            <person name="Grimwood J."/>
            <person name="Barry K."/>
            <person name="Healey A."/>
            <person name="Mamidi S."/>
            <person name="Sreedasyam A."/>
            <person name="Shu S."/>
            <person name="Feldman M."/>
            <person name="Wu J."/>
            <person name="Yu Y."/>
            <person name="Chen C."/>
            <person name="Johnson J."/>
            <person name="Rokhsar D."/>
            <person name="Baxter I."/>
            <person name="Schmutz J."/>
            <person name="Brutnell T."/>
            <person name="Kellogg E."/>
        </authorList>
    </citation>
    <scope>NUCLEOTIDE SEQUENCE [LARGE SCALE GENOMIC DNA]</scope>
</reference>
<proteinExistence type="predicted"/>
<feature type="compositionally biased region" description="Basic residues" evidence="1">
    <location>
        <begin position="80"/>
        <end position="89"/>
    </location>
</feature>
<dbReference type="EMBL" id="CM016555">
    <property type="protein sequence ID" value="TKW21691.1"/>
    <property type="molecule type" value="Genomic_DNA"/>
</dbReference>
<dbReference type="Gramene" id="TKW21691">
    <property type="protein sequence ID" value="TKW21691"/>
    <property type="gene ID" value="SEVIR_4G136901v2"/>
</dbReference>
<feature type="compositionally biased region" description="Basic residues" evidence="1">
    <location>
        <begin position="15"/>
        <end position="34"/>
    </location>
</feature>
<sequence length="114" mass="13045">MQSKCDYLVASNHYKNSRFRIKKEQKKRGKKTPHKLLPPHYYCKFQRPPTPPDPSTSSTRQVSPNTLQIPGRPGAGRSDRPRRPRRRGRAKAELVIRLPHPAAGRTEKKRAAVA</sequence>
<name>A0A4U6UY81_SETVI</name>
<feature type="compositionally biased region" description="Basic and acidic residues" evidence="1">
    <location>
        <begin position="105"/>
        <end position="114"/>
    </location>
</feature>
<dbReference type="AlphaFoldDB" id="A0A4U6UY81"/>
<organism evidence="2 3">
    <name type="scientific">Setaria viridis</name>
    <name type="common">Green bristlegrass</name>
    <name type="synonym">Setaria italica subsp. viridis</name>
    <dbReference type="NCBI Taxonomy" id="4556"/>
    <lineage>
        <taxon>Eukaryota</taxon>
        <taxon>Viridiplantae</taxon>
        <taxon>Streptophyta</taxon>
        <taxon>Embryophyta</taxon>
        <taxon>Tracheophyta</taxon>
        <taxon>Spermatophyta</taxon>
        <taxon>Magnoliopsida</taxon>
        <taxon>Liliopsida</taxon>
        <taxon>Poales</taxon>
        <taxon>Poaceae</taxon>
        <taxon>PACMAD clade</taxon>
        <taxon>Panicoideae</taxon>
        <taxon>Panicodae</taxon>
        <taxon>Paniceae</taxon>
        <taxon>Cenchrinae</taxon>
        <taxon>Setaria</taxon>
    </lineage>
</organism>
<gene>
    <name evidence="2" type="ORF">SEVIR_4G136901v2</name>
</gene>
<evidence type="ECO:0000256" key="1">
    <source>
        <dbReference type="SAM" id="MobiDB-lite"/>
    </source>
</evidence>
<accession>A0A4U6UY81</accession>
<protein>
    <submittedName>
        <fullName evidence="2">Uncharacterized protein</fullName>
    </submittedName>
</protein>
<evidence type="ECO:0000313" key="3">
    <source>
        <dbReference type="Proteomes" id="UP000298652"/>
    </source>
</evidence>
<feature type="region of interest" description="Disordered" evidence="1">
    <location>
        <begin position="15"/>
        <end position="114"/>
    </location>
</feature>
<dbReference type="Proteomes" id="UP000298652">
    <property type="component" value="Chromosome 4"/>
</dbReference>
<evidence type="ECO:0000313" key="2">
    <source>
        <dbReference type="EMBL" id="TKW21691.1"/>
    </source>
</evidence>
<keyword evidence="3" id="KW-1185">Reference proteome</keyword>